<gene>
    <name evidence="1" type="ORF">EZS28_010854</name>
</gene>
<dbReference type="AlphaFoldDB" id="A0A5J4WF87"/>
<evidence type="ECO:0000313" key="1">
    <source>
        <dbReference type="EMBL" id="KAA6393620.1"/>
    </source>
</evidence>
<proteinExistence type="predicted"/>
<evidence type="ECO:0000313" key="2">
    <source>
        <dbReference type="Proteomes" id="UP000324800"/>
    </source>
</evidence>
<protein>
    <submittedName>
        <fullName evidence="1">Uncharacterized protein</fullName>
    </submittedName>
</protein>
<dbReference type="InterPro" id="IPR016024">
    <property type="entry name" value="ARM-type_fold"/>
</dbReference>
<organism evidence="1 2">
    <name type="scientific">Streblomastix strix</name>
    <dbReference type="NCBI Taxonomy" id="222440"/>
    <lineage>
        <taxon>Eukaryota</taxon>
        <taxon>Metamonada</taxon>
        <taxon>Preaxostyla</taxon>
        <taxon>Oxymonadida</taxon>
        <taxon>Streblomastigidae</taxon>
        <taxon>Streblomastix</taxon>
    </lineage>
</organism>
<name>A0A5J4WF87_9EUKA</name>
<dbReference type="SUPFAM" id="SSF48371">
    <property type="entry name" value="ARM repeat"/>
    <property type="match status" value="1"/>
</dbReference>
<sequence>MIEKQEFFGSPEVLARSPEITSHSATVTRSNLYMSIDNNAIKQIHDLVLSLIAGSSEERKVILRDLIMRCTSSHGTCLLLIKEHLIEKIVTIWKEEEDMETKVLCGMVINTVGAFNNTTASSHTLISGLLALASSKEKEIMEVGTTELCLLIETISEKKEEEESIGLILGWTIGTLHSQRPLNNQSEELIWKYKVCNAIKIVTSILKGGVAKPVLLWPIQECIVRLNEDKDIDINYLANGFILIWRRQGIENERLIEAQHTIQREISDRENYEKSSIWEAFGKTLWKNVNENDVYEKQDKRDVIFSLIQQILENKQNDQERGRAIECEEFIGGLLHHLSQIPLDKITRKMSSIFFFLTHPTSNEIRQLLYTKKPFSVLVRLLDHTNQYIVGDSGGTNITLRTQQHPHFDSMNACRGIEKIYSLFKKNVSKYSKDTSALAIGLLYRSKEIVDQQIKIDIISHIKTLVDDKDDWTLKISRLTLSGLAQNEVNRAEIEKGWFKIPD</sequence>
<accession>A0A5J4WF87</accession>
<comment type="caution">
    <text evidence="1">The sequence shown here is derived from an EMBL/GenBank/DDBJ whole genome shotgun (WGS) entry which is preliminary data.</text>
</comment>
<dbReference type="EMBL" id="SNRW01002183">
    <property type="protein sequence ID" value="KAA6393620.1"/>
    <property type="molecule type" value="Genomic_DNA"/>
</dbReference>
<dbReference type="Proteomes" id="UP000324800">
    <property type="component" value="Unassembled WGS sequence"/>
</dbReference>
<reference evidence="1 2" key="1">
    <citation type="submission" date="2019-03" db="EMBL/GenBank/DDBJ databases">
        <title>Single cell metagenomics reveals metabolic interactions within the superorganism composed of flagellate Streblomastix strix and complex community of Bacteroidetes bacteria on its surface.</title>
        <authorList>
            <person name="Treitli S.C."/>
            <person name="Kolisko M."/>
            <person name="Husnik F."/>
            <person name="Keeling P."/>
            <person name="Hampl V."/>
        </authorList>
    </citation>
    <scope>NUCLEOTIDE SEQUENCE [LARGE SCALE GENOMIC DNA]</scope>
    <source>
        <strain evidence="1">ST1C</strain>
    </source>
</reference>